<dbReference type="GO" id="GO:0016746">
    <property type="term" value="F:acyltransferase activity"/>
    <property type="evidence" value="ECO:0007669"/>
    <property type="project" value="UniProtKB-KW"/>
</dbReference>
<keyword evidence="6" id="KW-0012">Acyltransferase</keyword>
<evidence type="ECO:0000256" key="4">
    <source>
        <dbReference type="ARBA" id="ARBA00022679"/>
    </source>
</evidence>
<dbReference type="GO" id="GO:0005886">
    <property type="term" value="C:plasma membrane"/>
    <property type="evidence" value="ECO:0007669"/>
    <property type="project" value="UniProtKB-SubCell"/>
</dbReference>
<dbReference type="GO" id="GO:0008610">
    <property type="term" value="P:lipid biosynthetic process"/>
    <property type="evidence" value="ECO:0007669"/>
    <property type="project" value="UniProtKB-ARBA"/>
</dbReference>
<keyword evidence="3" id="KW-0997">Cell inner membrane</keyword>
<dbReference type="GO" id="GO:1901137">
    <property type="term" value="P:carbohydrate derivative biosynthetic process"/>
    <property type="evidence" value="ECO:0007669"/>
    <property type="project" value="UniProtKB-ARBA"/>
</dbReference>
<dbReference type="CDD" id="cd07984">
    <property type="entry name" value="LPLAT_LABLAT-like"/>
    <property type="match status" value="1"/>
</dbReference>
<dbReference type="Pfam" id="PF03279">
    <property type="entry name" value="Lip_A_acyltrans"/>
    <property type="match status" value="1"/>
</dbReference>
<keyword evidence="2" id="KW-1003">Cell membrane</keyword>
<protein>
    <recommendedName>
        <fullName evidence="8">Lipid A biosynthesis acyltransferase</fullName>
    </recommendedName>
</protein>
<dbReference type="EMBL" id="UINC01009529">
    <property type="protein sequence ID" value="SVA42718.1"/>
    <property type="molecule type" value="Genomic_DNA"/>
</dbReference>
<evidence type="ECO:0000256" key="1">
    <source>
        <dbReference type="ARBA" id="ARBA00004533"/>
    </source>
</evidence>
<dbReference type="PANTHER" id="PTHR30606:SF10">
    <property type="entry name" value="PHOSPHATIDYLINOSITOL MANNOSIDE ACYLTRANSFERASE"/>
    <property type="match status" value="1"/>
</dbReference>
<evidence type="ECO:0000256" key="3">
    <source>
        <dbReference type="ARBA" id="ARBA00022519"/>
    </source>
</evidence>
<organism evidence="7">
    <name type="scientific">marine metagenome</name>
    <dbReference type="NCBI Taxonomy" id="408172"/>
    <lineage>
        <taxon>unclassified sequences</taxon>
        <taxon>metagenomes</taxon>
        <taxon>ecological metagenomes</taxon>
    </lineage>
</organism>
<comment type="subcellular location">
    <subcellularLocation>
        <location evidence="1">Cell inner membrane</location>
    </subcellularLocation>
</comment>
<evidence type="ECO:0000256" key="2">
    <source>
        <dbReference type="ARBA" id="ARBA00022475"/>
    </source>
</evidence>
<dbReference type="PANTHER" id="PTHR30606">
    <property type="entry name" value="LIPID A BIOSYNTHESIS LAUROYL ACYLTRANSFERASE"/>
    <property type="match status" value="1"/>
</dbReference>
<dbReference type="AlphaFoldDB" id="A0A381VSH2"/>
<keyword evidence="4" id="KW-0808">Transferase</keyword>
<evidence type="ECO:0000313" key="7">
    <source>
        <dbReference type="EMBL" id="SVA42718.1"/>
    </source>
</evidence>
<accession>A0A381VSH2</accession>
<evidence type="ECO:0008006" key="8">
    <source>
        <dbReference type="Google" id="ProtNLM"/>
    </source>
</evidence>
<gene>
    <name evidence="7" type="ORF">METZ01_LOCUS95572</name>
</gene>
<reference evidence="7" key="1">
    <citation type="submission" date="2018-05" db="EMBL/GenBank/DDBJ databases">
        <authorList>
            <person name="Lanie J.A."/>
            <person name="Ng W.-L."/>
            <person name="Kazmierczak K.M."/>
            <person name="Andrzejewski T.M."/>
            <person name="Davidsen T.M."/>
            <person name="Wayne K.J."/>
            <person name="Tettelin H."/>
            <person name="Glass J.I."/>
            <person name="Rusch D."/>
            <person name="Podicherti R."/>
            <person name="Tsui H.-C.T."/>
            <person name="Winkler M.E."/>
        </authorList>
    </citation>
    <scope>NUCLEOTIDE SEQUENCE</scope>
</reference>
<dbReference type="InterPro" id="IPR004960">
    <property type="entry name" value="LipA_acyltrans"/>
</dbReference>
<sequence>MVGPLFRSKKKILSNISKALPEIEEKNTELIVKKMWENYGRILSEYMFIKNFRNSKYKKFLTIEGQEILDELKDSKEPVVFISGHFNNFELMAMQIEKSGINLAAIYRPLNNIFLNKIMEKIRTKYICRKQIKKGGSGTRELLESFKNNYSIAIMIDQRVSESIKVDFFNQKASTTTIPAQLFKKFGSKIVPIYIERINGVYFKMTISKPISFDKEATIEEITLNLNKWLEKMILINPDQWIWSHDRWK</sequence>
<evidence type="ECO:0000256" key="5">
    <source>
        <dbReference type="ARBA" id="ARBA00023136"/>
    </source>
</evidence>
<evidence type="ECO:0000256" key="6">
    <source>
        <dbReference type="ARBA" id="ARBA00023315"/>
    </source>
</evidence>
<keyword evidence="5" id="KW-0472">Membrane</keyword>
<name>A0A381VSH2_9ZZZZ</name>
<proteinExistence type="predicted"/>